<proteinExistence type="inferred from homology"/>
<dbReference type="SUPFAM" id="SSF52743">
    <property type="entry name" value="Subtilisin-like"/>
    <property type="match status" value="1"/>
</dbReference>
<evidence type="ECO:0000313" key="11">
    <source>
        <dbReference type="EMBL" id="ATY62753.1"/>
    </source>
</evidence>
<dbReference type="Pfam" id="PF00082">
    <property type="entry name" value="Peptidase_S8"/>
    <property type="match status" value="1"/>
</dbReference>
<dbReference type="InterPro" id="IPR034193">
    <property type="entry name" value="PCSK9_ProteinaseK-like"/>
</dbReference>
<reference evidence="11 12" key="1">
    <citation type="journal article" date="2017" name="BMC Genomics">
        <title>Chromosome level assembly and secondary metabolite potential of the parasitic fungus Cordyceps militaris.</title>
        <authorList>
            <person name="Kramer G.J."/>
            <person name="Nodwell J.R."/>
        </authorList>
    </citation>
    <scope>NUCLEOTIDE SEQUENCE [LARGE SCALE GENOMIC DNA]</scope>
    <source>
        <strain evidence="11 12">ATCC 34164</strain>
    </source>
</reference>
<gene>
    <name evidence="11" type="ORF">A9K55_008173</name>
</gene>
<accession>A0A2H4SI23</accession>
<dbReference type="Gene3D" id="3.40.50.200">
    <property type="entry name" value="Peptidase S8/S53 domain"/>
    <property type="match status" value="1"/>
</dbReference>
<sequence length="411" mass="43730">MRFSTLLTTLPLALASPITEKRTEQPAPLYLHESEKRTEPAPLYLHESESDLVARGGSDRFIIKFKGDRPFSIVENALQGINGDNVAHRYQNKFRGFTAHLDRAAVEGFRMVPGVDYIEQDMSGTVSGFLTQSGAPWGLGRISHRRAGSSDYVYDETAGKGVCVYITDSGVDENHPEFEGRAKQIKSFVPGSNFDDNGHGTHCAGTIGSATYGVAKKATMFGVKVINSEGRFWYSDLIAAYDFIEKDAASRNCPNGFVVSGSLGGDFSQSLNDAASGMVDAGFFMAVAAGNDNRNAKDASPASAPKVCTVGGTQSDDRRYSSSNWGPLVDINGPAVNVLSTLPNGRTAAYTGTSMATPHIAGLAAYLASKNGVKVTPAMCKTIVDLSTKNAVTNQVANTVTNIANNGNNLN</sequence>
<dbReference type="GO" id="GO:0004252">
    <property type="term" value="F:serine-type endopeptidase activity"/>
    <property type="evidence" value="ECO:0007669"/>
    <property type="project" value="UniProtKB-UniRule"/>
</dbReference>
<dbReference type="PROSITE" id="PS51892">
    <property type="entry name" value="SUBTILASE"/>
    <property type="match status" value="1"/>
</dbReference>
<keyword evidence="4 7" id="KW-0378">Hydrolase</keyword>
<dbReference type="PROSITE" id="PS00137">
    <property type="entry name" value="SUBTILASE_HIS"/>
    <property type="match status" value="1"/>
</dbReference>
<keyword evidence="3 8" id="KW-0732">Signal</keyword>
<dbReference type="PANTHER" id="PTHR43806:SF58">
    <property type="entry name" value="ALKALINE PROTEASE 1-RELATED"/>
    <property type="match status" value="1"/>
</dbReference>
<dbReference type="AlphaFoldDB" id="A0A2H4SI23"/>
<dbReference type="PANTHER" id="PTHR43806">
    <property type="entry name" value="PEPTIDASE S8"/>
    <property type="match status" value="1"/>
</dbReference>
<name>A0A2H4SI23_CORMI</name>
<dbReference type="InterPro" id="IPR015500">
    <property type="entry name" value="Peptidase_S8_subtilisin-rel"/>
</dbReference>
<keyword evidence="2 7" id="KW-0645">Protease</keyword>
<dbReference type="Pfam" id="PF05922">
    <property type="entry name" value="Inhibitor_I9"/>
    <property type="match status" value="1"/>
</dbReference>
<keyword evidence="6" id="KW-1015">Disulfide bond</keyword>
<dbReference type="SUPFAM" id="SSF54897">
    <property type="entry name" value="Protease propeptides/inhibitors"/>
    <property type="match status" value="1"/>
</dbReference>
<feature type="domain" description="Inhibitor I9" evidence="10">
    <location>
        <begin position="81"/>
        <end position="122"/>
    </location>
</feature>
<feature type="signal peptide" evidence="8">
    <location>
        <begin position="1"/>
        <end position="15"/>
    </location>
</feature>
<dbReference type="PRINTS" id="PR00723">
    <property type="entry name" value="SUBTILISIN"/>
</dbReference>
<evidence type="ECO:0000313" key="12">
    <source>
        <dbReference type="Proteomes" id="UP000323067"/>
    </source>
</evidence>
<dbReference type="InterPro" id="IPR022398">
    <property type="entry name" value="Peptidase_S8_His-AS"/>
</dbReference>
<dbReference type="EMBL" id="CP023324">
    <property type="protein sequence ID" value="ATY62753.1"/>
    <property type="molecule type" value="Genomic_DNA"/>
</dbReference>
<dbReference type="VEuPathDB" id="FungiDB:CCM_00235"/>
<dbReference type="Proteomes" id="UP000323067">
    <property type="component" value="Chromosome vii"/>
</dbReference>
<dbReference type="CDD" id="cd04077">
    <property type="entry name" value="Peptidases_S8_PCSK9_ProteinaseK_like"/>
    <property type="match status" value="1"/>
</dbReference>
<dbReference type="GO" id="GO:0005576">
    <property type="term" value="C:extracellular region"/>
    <property type="evidence" value="ECO:0007669"/>
    <property type="project" value="UniProtKB-ARBA"/>
</dbReference>
<evidence type="ECO:0000256" key="3">
    <source>
        <dbReference type="ARBA" id="ARBA00022729"/>
    </source>
</evidence>
<comment type="similarity">
    <text evidence="1 7">Belongs to the peptidase S8 family.</text>
</comment>
<evidence type="ECO:0000256" key="4">
    <source>
        <dbReference type="ARBA" id="ARBA00022801"/>
    </source>
</evidence>
<evidence type="ECO:0000256" key="5">
    <source>
        <dbReference type="ARBA" id="ARBA00022825"/>
    </source>
</evidence>
<evidence type="ECO:0000259" key="9">
    <source>
        <dbReference type="Pfam" id="PF00082"/>
    </source>
</evidence>
<dbReference type="PROSITE" id="PS00138">
    <property type="entry name" value="SUBTILASE_SER"/>
    <property type="match status" value="1"/>
</dbReference>
<dbReference type="Gene3D" id="3.30.70.80">
    <property type="entry name" value="Peptidase S8 propeptide/proteinase inhibitor I9"/>
    <property type="match status" value="1"/>
</dbReference>
<dbReference type="InterPro" id="IPR000209">
    <property type="entry name" value="Peptidase_S8/S53_dom"/>
</dbReference>
<feature type="active site" description="Charge relay system" evidence="7">
    <location>
        <position position="168"/>
    </location>
</feature>
<dbReference type="FunFam" id="3.40.50.200:FF:000014">
    <property type="entry name" value="Proteinase K"/>
    <property type="match status" value="1"/>
</dbReference>
<evidence type="ECO:0000256" key="7">
    <source>
        <dbReference type="PROSITE-ProRule" id="PRU01240"/>
    </source>
</evidence>
<organism evidence="11 12">
    <name type="scientific">Cordyceps militaris</name>
    <name type="common">Caterpillar fungus</name>
    <name type="synonym">Clavaria militaris</name>
    <dbReference type="NCBI Taxonomy" id="73501"/>
    <lineage>
        <taxon>Eukaryota</taxon>
        <taxon>Fungi</taxon>
        <taxon>Dikarya</taxon>
        <taxon>Ascomycota</taxon>
        <taxon>Pezizomycotina</taxon>
        <taxon>Sordariomycetes</taxon>
        <taxon>Hypocreomycetidae</taxon>
        <taxon>Hypocreales</taxon>
        <taxon>Cordycipitaceae</taxon>
        <taxon>Cordyceps</taxon>
    </lineage>
</organism>
<dbReference type="VEuPathDB" id="FungiDB:A9K55_008173"/>
<feature type="active site" description="Charge relay system" evidence="7">
    <location>
        <position position="199"/>
    </location>
</feature>
<evidence type="ECO:0000259" key="10">
    <source>
        <dbReference type="Pfam" id="PF05922"/>
    </source>
</evidence>
<dbReference type="InterPro" id="IPR037045">
    <property type="entry name" value="S8pro/Inhibitor_I9_sf"/>
</dbReference>
<dbReference type="InterPro" id="IPR050131">
    <property type="entry name" value="Peptidase_S8_subtilisin-like"/>
</dbReference>
<dbReference type="OrthoDB" id="206201at2759"/>
<dbReference type="InterPro" id="IPR023828">
    <property type="entry name" value="Peptidase_S8_Ser-AS"/>
</dbReference>
<keyword evidence="5 7" id="KW-0720">Serine protease</keyword>
<feature type="active site" description="Charge relay system" evidence="7">
    <location>
        <position position="354"/>
    </location>
</feature>
<feature type="chain" id="PRO_5014146717" evidence="8">
    <location>
        <begin position="16"/>
        <end position="411"/>
    </location>
</feature>
<evidence type="ECO:0000256" key="8">
    <source>
        <dbReference type="SAM" id="SignalP"/>
    </source>
</evidence>
<dbReference type="GO" id="GO:0006508">
    <property type="term" value="P:proteolysis"/>
    <property type="evidence" value="ECO:0007669"/>
    <property type="project" value="UniProtKB-KW"/>
</dbReference>
<feature type="domain" description="Peptidase S8/S53" evidence="9">
    <location>
        <begin position="159"/>
        <end position="391"/>
    </location>
</feature>
<dbReference type="InterPro" id="IPR010259">
    <property type="entry name" value="S8pro/Inhibitor_I9"/>
</dbReference>
<dbReference type="InterPro" id="IPR036852">
    <property type="entry name" value="Peptidase_S8/S53_dom_sf"/>
</dbReference>
<evidence type="ECO:0000256" key="2">
    <source>
        <dbReference type="ARBA" id="ARBA00022670"/>
    </source>
</evidence>
<evidence type="ECO:0000256" key="6">
    <source>
        <dbReference type="ARBA" id="ARBA00023157"/>
    </source>
</evidence>
<evidence type="ECO:0000256" key="1">
    <source>
        <dbReference type="ARBA" id="ARBA00011073"/>
    </source>
</evidence>
<protein>
    <submittedName>
        <fullName evidence="11">Peptidase subtilisin-related</fullName>
    </submittedName>
</protein>